<gene>
    <name evidence="2" type="ORF">PaG_01795</name>
</gene>
<sequence length="148" mass="16110">MPHGNPFPDRGFAERTGENPIGHASCTDSTPPVFFDGVLCARRCLRKHSELNDVAPSNHEFSTGAPFPRVLVNNAASEYEPNDEAASECKFSTGAPSQHEYDFINSETHEPVIIYTDSDLPPTPSSQPTIPSRPARVSTASKCHAERS</sequence>
<evidence type="ECO:0000313" key="2">
    <source>
        <dbReference type="EMBL" id="ETS63504.1"/>
    </source>
</evidence>
<feature type="region of interest" description="Disordered" evidence="1">
    <location>
        <begin position="116"/>
        <end position="148"/>
    </location>
</feature>
<keyword evidence="3" id="KW-1185">Reference proteome</keyword>
<dbReference type="HOGENOM" id="CLU_1759602_0_0_1"/>
<reference evidence="2 3" key="1">
    <citation type="journal article" date="2014" name="Genome Announc.">
        <title>Genome sequence of the basidiomycetous fungus Pseudozyma aphidis DSM70725, an efficient producer of biosurfactant mannosylerythritol lipids.</title>
        <authorList>
            <person name="Lorenz S."/>
            <person name="Guenther M."/>
            <person name="Grumaz C."/>
            <person name="Rupp S."/>
            <person name="Zibek S."/>
            <person name="Sohn K."/>
        </authorList>
    </citation>
    <scope>NUCLEOTIDE SEQUENCE [LARGE SCALE GENOMIC DNA]</scope>
    <source>
        <strain evidence="3">ATCC 32657 / CBS 517.83 / DSM 70725 / JCM 10318 / NBRC 10182 / NRRL Y-7954 / St-0401</strain>
    </source>
</reference>
<name>W3VPM2_MOEAP</name>
<comment type="caution">
    <text evidence="2">The sequence shown here is derived from an EMBL/GenBank/DDBJ whole genome shotgun (WGS) entry which is preliminary data.</text>
</comment>
<dbReference type="AlphaFoldDB" id="W3VPM2"/>
<organism evidence="2 3">
    <name type="scientific">Moesziomyces aphidis</name>
    <name type="common">Pseudozyma aphidis</name>
    <dbReference type="NCBI Taxonomy" id="84754"/>
    <lineage>
        <taxon>Eukaryota</taxon>
        <taxon>Fungi</taxon>
        <taxon>Dikarya</taxon>
        <taxon>Basidiomycota</taxon>
        <taxon>Ustilaginomycotina</taxon>
        <taxon>Ustilaginomycetes</taxon>
        <taxon>Ustilaginales</taxon>
        <taxon>Ustilaginaceae</taxon>
        <taxon>Moesziomyces</taxon>
    </lineage>
</organism>
<dbReference type="OrthoDB" id="10302293at2759"/>
<evidence type="ECO:0000256" key="1">
    <source>
        <dbReference type="SAM" id="MobiDB-lite"/>
    </source>
</evidence>
<feature type="region of interest" description="Disordered" evidence="1">
    <location>
        <begin position="1"/>
        <end position="27"/>
    </location>
</feature>
<dbReference type="Proteomes" id="UP000019462">
    <property type="component" value="Unassembled WGS sequence"/>
</dbReference>
<accession>W3VPM2</accession>
<protein>
    <submittedName>
        <fullName evidence="2">Uncharacterized protein</fullName>
    </submittedName>
</protein>
<evidence type="ECO:0000313" key="3">
    <source>
        <dbReference type="Proteomes" id="UP000019462"/>
    </source>
</evidence>
<proteinExistence type="predicted"/>
<dbReference type="EMBL" id="AWNI01000008">
    <property type="protein sequence ID" value="ETS63504.1"/>
    <property type="molecule type" value="Genomic_DNA"/>
</dbReference>